<dbReference type="InterPro" id="IPR050967">
    <property type="entry name" value="Thiamine_Salvage_TenA"/>
</dbReference>
<dbReference type="Pfam" id="PF03070">
    <property type="entry name" value="TENA_THI-4"/>
    <property type="match status" value="1"/>
</dbReference>
<dbReference type="EMBL" id="FAXA01000207">
    <property type="protein sequence ID" value="CUV02247.1"/>
    <property type="molecule type" value="Genomic_DNA"/>
</dbReference>
<feature type="domain" description="Thiaminase-2/PQQC" evidence="1">
    <location>
        <begin position="11"/>
        <end position="211"/>
    </location>
</feature>
<dbReference type="AlphaFoldDB" id="A0A161K7T9"/>
<dbReference type="GO" id="GO:0006772">
    <property type="term" value="P:thiamine metabolic process"/>
    <property type="evidence" value="ECO:0007669"/>
    <property type="project" value="InterPro"/>
</dbReference>
<protein>
    <submittedName>
        <fullName evidence="2">Thiaminase II</fullName>
        <ecNumber evidence="2">3.5.99.2</ecNumber>
    </submittedName>
</protein>
<accession>A0A161K7T9</accession>
<dbReference type="NCBIfam" id="TIGR04306">
    <property type="entry name" value="salvage_TenA"/>
    <property type="match status" value="1"/>
</dbReference>
<dbReference type="GO" id="GO:0050334">
    <property type="term" value="F:thiaminase activity"/>
    <property type="evidence" value="ECO:0007669"/>
    <property type="project" value="UniProtKB-EC"/>
</dbReference>
<dbReference type="PANTHER" id="PTHR43198">
    <property type="entry name" value="BIFUNCTIONAL TH2 PROTEIN"/>
    <property type="match status" value="1"/>
</dbReference>
<dbReference type="Gene3D" id="1.20.910.10">
    <property type="entry name" value="Heme oxygenase-like"/>
    <property type="match status" value="1"/>
</dbReference>
<sequence>MPGFSEQLRVEAEPIWRKIFDHPFLKEIKDGTLPLETFQYYLAQDYLYLEGFGRTVAMALAKAPNSQTFQDLAHRVMTPVERPLHHKLFAEAGLTIADAESAVRSPANTAYVDHMLQTVSLHGLGPAAAALLPCPWTYHLLKDEVGQSEHPLYGQWTSFYVQGLLEGSVEAWRGFVDQMADDAGQVELEAMRQAFMTSSRYEFMFWEAAYNRQQWPVGYASRIAYAYLDLAILGVKSNKNKSNGGLLCPKRRSTE</sequence>
<gene>
    <name evidence="2" type="ORF">MGWOODY_Clf1748</name>
</gene>
<organism evidence="2">
    <name type="scientific">hydrothermal vent metagenome</name>
    <dbReference type="NCBI Taxonomy" id="652676"/>
    <lineage>
        <taxon>unclassified sequences</taxon>
        <taxon>metagenomes</taxon>
        <taxon>ecological metagenomes</taxon>
    </lineage>
</organism>
<evidence type="ECO:0000313" key="2">
    <source>
        <dbReference type="EMBL" id="CUV02247.1"/>
    </source>
</evidence>
<dbReference type="InterPro" id="IPR016084">
    <property type="entry name" value="Haem_Oase-like_multi-hlx"/>
</dbReference>
<name>A0A161K7T9_9ZZZZ</name>
<dbReference type="GO" id="GO:0005829">
    <property type="term" value="C:cytosol"/>
    <property type="evidence" value="ECO:0007669"/>
    <property type="project" value="TreeGrafter"/>
</dbReference>
<dbReference type="InterPro" id="IPR004305">
    <property type="entry name" value="Thiaminase-2/PQQC"/>
</dbReference>
<dbReference type="SUPFAM" id="SSF48613">
    <property type="entry name" value="Heme oxygenase-like"/>
    <property type="match status" value="1"/>
</dbReference>
<evidence type="ECO:0000259" key="1">
    <source>
        <dbReference type="Pfam" id="PF03070"/>
    </source>
</evidence>
<keyword evidence="2" id="KW-0378">Hydrolase</keyword>
<dbReference type="PANTHER" id="PTHR43198:SF2">
    <property type="entry name" value="SI:CH1073-67J19.1-RELATED"/>
    <property type="match status" value="1"/>
</dbReference>
<proteinExistence type="predicted"/>
<dbReference type="InterPro" id="IPR027574">
    <property type="entry name" value="Thiaminase_II"/>
</dbReference>
<reference evidence="2" key="1">
    <citation type="submission" date="2015-10" db="EMBL/GenBank/DDBJ databases">
        <authorList>
            <person name="Gilbert D.G."/>
        </authorList>
    </citation>
    <scope>NUCLEOTIDE SEQUENCE</scope>
</reference>
<dbReference type="EC" id="3.5.99.2" evidence="2"/>